<accession>A0A0E2BGT1</accession>
<dbReference type="AlphaFoldDB" id="A0A0E2BGT1"/>
<keyword evidence="2" id="KW-1185">Reference proteome</keyword>
<organism evidence="1 2">
    <name type="scientific">Leptospira santarosai str. MOR084</name>
    <dbReference type="NCBI Taxonomy" id="1049984"/>
    <lineage>
        <taxon>Bacteria</taxon>
        <taxon>Pseudomonadati</taxon>
        <taxon>Spirochaetota</taxon>
        <taxon>Spirochaetia</taxon>
        <taxon>Leptospirales</taxon>
        <taxon>Leptospiraceae</taxon>
        <taxon>Leptospira</taxon>
    </lineage>
</organism>
<comment type="caution">
    <text evidence="1">The sequence shown here is derived from an EMBL/GenBank/DDBJ whole genome shotgun (WGS) entry which is preliminary data.</text>
</comment>
<reference evidence="1" key="1">
    <citation type="submission" date="2012-10" db="EMBL/GenBank/DDBJ databases">
        <authorList>
            <person name="Harkins D.M."/>
            <person name="Durkin A.S."/>
            <person name="Brinkac L.M."/>
            <person name="Haft D.H."/>
            <person name="Selengut J.D."/>
            <person name="Sanka R."/>
            <person name="DePew J."/>
            <person name="Purushe J."/>
            <person name="Matthias M.A."/>
            <person name="Vinetz J.M."/>
            <person name="Sutton G.G."/>
            <person name="Nierman W.C."/>
            <person name="Fouts D.E."/>
        </authorList>
    </citation>
    <scope>NUCLEOTIDE SEQUENCE [LARGE SCALE GENOMIC DNA]</scope>
    <source>
        <strain evidence="1">MOR084</strain>
    </source>
</reference>
<evidence type="ECO:0000313" key="2">
    <source>
        <dbReference type="Proteomes" id="UP000006329"/>
    </source>
</evidence>
<protein>
    <submittedName>
        <fullName evidence="1">Uncharacterized protein</fullName>
    </submittedName>
</protein>
<proteinExistence type="predicted"/>
<gene>
    <name evidence="1" type="ORF">LEP1GSC179_3321</name>
</gene>
<dbReference type="EMBL" id="AHON02000029">
    <property type="protein sequence ID" value="EKO34550.1"/>
    <property type="molecule type" value="Genomic_DNA"/>
</dbReference>
<sequence>MSLIPILIPKDEKPLGIVIRSSMCRLDLSLENYLCRKEEFRTFRPDNEWEL</sequence>
<name>A0A0E2BGT1_9LEPT</name>
<dbReference type="Proteomes" id="UP000006329">
    <property type="component" value="Unassembled WGS sequence"/>
</dbReference>
<evidence type="ECO:0000313" key="1">
    <source>
        <dbReference type="EMBL" id="EKO34550.1"/>
    </source>
</evidence>